<dbReference type="EMBL" id="RKHK01000001">
    <property type="protein sequence ID" value="ROR74423.1"/>
    <property type="molecule type" value="Genomic_DNA"/>
</dbReference>
<gene>
    <name evidence="1" type="ORF">EDD31_2839</name>
</gene>
<dbReference type="RefSeq" id="WP_123304723.1">
    <property type="nucleotide sequence ID" value="NZ_RKHK01000001.1"/>
</dbReference>
<protein>
    <submittedName>
        <fullName evidence="1">Uncharacterized protein</fullName>
    </submittedName>
</protein>
<keyword evidence="2" id="KW-1185">Reference proteome</keyword>
<sequence length="93" mass="10625">MIYVQYATDEKLVMDRAVAGAGMQGVEARPEGAGRMRLASWTNLDSRKEHRSQRGVVYDLELEAHEALLLRDWLTRWLDGLTPGQRREAEARV</sequence>
<proteinExistence type="predicted"/>
<organism evidence="1 2">
    <name type="scientific">Bogoriella caseilytica</name>
    <dbReference type="NCBI Taxonomy" id="56055"/>
    <lineage>
        <taxon>Bacteria</taxon>
        <taxon>Bacillati</taxon>
        <taxon>Actinomycetota</taxon>
        <taxon>Actinomycetes</taxon>
        <taxon>Micrococcales</taxon>
        <taxon>Bogoriellaceae</taxon>
        <taxon>Bogoriella</taxon>
    </lineage>
</organism>
<dbReference type="Proteomes" id="UP000280668">
    <property type="component" value="Unassembled WGS sequence"/>
</dbReference>
<comment type="caution">
    <text evidence="1">The sequence shown here is derived from an EMBL/GenBank/DDBJ whole genome shotgun (WGS) entry which is preliminary data.</text>
</comment>
<name>A0A3N2BGN6_9MICO</name>
<dbReference type="AlphaFoldDB" id="A0A3N2BGN6"/>
<evidence type="ECO:0000313" key="2">
    <source>
        <dbReference type="Proteomes" id="UP000280668"/>
    </source>
</evidence>
<accession>A0A3N2BGN6</accession>
<reference evidence="1 2" key="1">
    <citation type="submission" date="2018-11" db="EMBL/GenBank/DDBJ databases">
        <title>Sequencing the genomes of 1000 actinobacteria strains.</title>
        <authorList>
            <person name="Klenk H.-P."/>
        </authorList>
    </citation>
    <scope>NUCLEOTIDE SEQUENCE [LARGE SCALE GENOMIC DNA]</scope>
    <source>
        <strain evidence="1 2">DSM 11294</strain>
    </source>
</reference>
<evidence type="ECO:0000313" key="1">
    <source>
        <dbReference type="EMBL" id="ROR74423.1"/>
    </source>
</evidence>